<dbReference type="AlphaFoldDB" id="X6N7A2"/>
<proteinExistence type="predicted"/>
<sequence length="184" mass="20579">MTRKKKNKKINKIEIMSQHLYTIHVHDIKQRLCKLSAITEHDNARLKMYDLAVKYTLLGVLTASISFITLVCVGLLRMDCLSAVDGIVASVCLTLMSKSYDSCYRRTCCCCLYMVFGRDFKSIEDIISNDPGKHLRRLGTATAALSTSGMSPRSQKSTSFKGHRSESRTKSGVEEVQDIDTQTG</sequence>
<keyword evidence="4" id="KW-1185">Reference proteome</keyword>
<dbReference type="Proteomes" id="UP000023152">
    <property type="component" value="Unassembled WGS sequence"/>
</dbReference>
<evidence type="ECO:0000256" key="2">
    <source>
        <dbReference type="SAM" id="Phobius"/>
    </source>
</evidence>
<feature type="compositionally biased region" description="Basic and acidic residues" evidence="1">
    <location>
        <begin position="163"/>
        <end position="173"/>
    </location>
</feature>
<feature type="transmembrane region" description="Helical" evidence="2">
    <location>
        <begin position="55"/>
        <end position="76"/>
    </location>
</feature>
<feature type="region of interest" description="Disordered" evidence="1">
    <location>
        <begin position="145"/>
        <end position="184"/>
    </location>
</feature>
<keyword evidence="2" id="KW-0812">Transmembrane</keyword>
<reference evidence="3 4" key="1">
    <citation type="journal article" date="2013" name="Curr. Biol.">
        <title>The Genome of the Foraminiferan Reticulomyxa filosa.</title>
        <authorList>
            <person name="Glockner G."/>
            <person name="Hulsmann N."/>
            <person name="Schleicher M."/>
            <person name="Noegel A.A."/>
            <person name="Eichinger L."/>
            <person name="Gallinger C."/>
            <person name="Pawlowski J."/>
            <person name="Sierra R."/>
            <person name="Euteneuer U."/>
            <person name="Pillet L."/>
            <person name="Moustafa A."/>
            <person name="Platzer M."/>
            <person name="Groth M."/>
            <person name="Szafranski K."/>
            <person name="Schliwa M."/>
        </authorList>
    </citation>
    <scope>NUCLEOTIDE SEQUENCE [LARGE SCALE GENOMIC DNA]</scope>
</reference>
<keyword evidence="2" id="KW-0472">Membrane</keyword>
<keyword evidence="2" id="KW-1133">Transmembrane helix</keyword>
<evidence type="ECO:0000313" key="3">
    <source>
        <dbReference type="EMBL" id="ETO21793.1"/>
    </source>
</evidence>
<evidence type="ECO:0000256" key="1">
    <source>
        <dbReference type="SAM" id="MobiDB-lite"/>
    </source>
</evidence>
<comment type="caution">
    <text evidence="3">The sequence shown here is derived from an EMBL/GenBank/DDBJ whole genome shotgun (WGS) entry which is preliminary data.</text>
</comment>
<protein>
    <submittedName>
        <fullName evidence="3">Uncharacterized protein</fullName>
    </submittedName>
</protein>
<gene>
    <name evidence="3" type="ORF">RFI_15409</name>
</gene>
<name>X6N7A2_RETFI</name>
<evidence type="ECO:0000313" key="4">
    <source>
        <dbReference type="Proteomes" id="UP000023152"/>
    </source>
</evidence>
<dbReference type="EMBL" id="ASPP01011288">
    <property type="protein sequence ID" value="ETO21793.1"/>
    <property type="molecule type" value="Genomic_DNA"/>
</dbReference>
<feature type="compositionally biased region" description="Polar residues" evidence="1">
    <location>
        <begin position="145"/>
        <end position="160"/>
    </location>
</feature>
<accession>X6N7A2</accession>
<organism evidence="3 4">
    <name type="scientific">Reticulomyxa filosa</name>
    <dbReference type="NCBI Taxonomy" id="46433"/>
    <lineage>
        <taxon>Eukaryota</taxon>
        <taxon>Sar</taxon>
        <taxon>Rhizaria</taxon>
        <taxon>Retaria</taxon>
        <taxon>Foraminifera</taxon>
        <taxon>Monothalamids</taxon>
        <taxon>Reticulomyxidae</taxon>
        <taxon>Reticulomyxa</taxon>
    </lineage>
</organism>